<dbReference type="Proteomes" id="UP000281553">
    <property type="component" value="Unassembled WGS sequence"/>
</dbReference>
<organism evidence="2 3">
    <name type="scientific">Dibothriocephalus latus</name>
    <name type="common">Fish tapeworm</name>
    <name type="synonym">Diphyllobothrium latum</name>
    <dbReference type="NCBI Taxonomy" id="60516"/>
    <lineage>
        <taxon>Eukaryota</taxon>
        <taxon>Metazoa</taxon>
        <taxon>Spiralia</taxon>
        <taxon>Lophotrochozoa</taxon>
        <taxon>Platyhelminthes</taxon>
        <taxon>Cestoda</taxon>
        <taxon>Eucestoda</taxon>
        <taxon>Diphyllobothriidea</taxon>
        <taxon>Diphyllobothriidae</taxon>
        <taxon>Dibothriocephalus</taxon>
    </lineage>
</organism>
<keyword evidence="3" id="KW-1185">Reference proteome</keyword>
<sequence>MIASACLLTLPMEQNFASVCMRDPGFVSKMLSSNNGENSGGLPGAEATSAGHPSNQSLGGPTLLDVSIDLGPLIGLIGAPNDPSVAANHFVDLDLSGNEPDQRPLSPSPSMIEIAPLTQTLLFFFVDSRMFRTCMNVAEYNEALEGESFIFPCQCCSCMCGQMRHP</sequence>
<evidence type="ECO:0000313" key="3">
    <source>
        <dbReference type="Proteomes" id="UP000281553"/>
    </source>
</evidence>
<dbReference type="EMBL" id="UYRU01081769">
    <property type="protein sequence ID" value="VDN32136.1"/>
    <property type="molecule type" value="Genomic_DNA"/>
</dbReference>
<proteinExistence type="predicted"/>
<feature type="region of interest" description="Disordered" evidence="1">
    <location>
        <begin position="31"/>
        <end position="58"/>
    </location>
</feature>
<dbReference type="OrthoDB" id="6283882at2759"/>
<evidence type="ECO:0000313" key="2">
    <source>
        <dbReference type="EMBL" id="VDN32136.1"/>
    </source>
</evidence>
<name>A0A3P7QMC6_DIBLA</name>
<dbReference type="AlphaFoldDB" id="A0A3P7QMC6"/>
<accession>A0A3P7QMC6</accession>
<gene>
    <name evidence="2" type="ORF">DILT_LOCUS15913</name>
</gene>
<protein>
    <submittedName>
        <fullName evidence="2">Uncharacterized protein</fullName>
    </submittedName>
</protein>
<evidence type="ECO:0000256" key="1">
    <source>
        <dbReference type="SAM" id="MobiDB-lite"/>
    </source>
</evidence>
<reference evidence="2 3" key="1">
    <citation type="submission" date="2018-11" db="EMBL/GenBank/DDBJ databases">
        <authorList>
            <consortium name="Pathogen Informatics"/>
        </authorList>
    </citation>
    <scope>NUCLEOTIDE SEQUENCE [LARGE SCALE GENOMIC DNA]</scope>
</reference>